<keyword evidence="2" id="KW-0963">Cytoplasm</keyword>
<dbReference type="STRING" id="570519.SAMN04488116_1829"/>
<dbReference type="InterPro" id="IPR023799">
    <property type="entry name" value="RbfA_dom_sf"/>
</dbReference>
<comment type="similarity">
    <text evidence="2">Belongs to the RbfA family.</text>
</comment>
<protein>
    <recommendedName>
        <fullName evidence="2">Ribosome-binding factor A</fullName>
    </recommendedName>
</protein>
<evidence type="ECO:0000256" key="2">
    <source>
        <dbReference type="HAMAP-Rule" id="MF_00003"/>
    </source>
</evidence>
<name>A0A1M5KX72_9FLAO</name>
<dbReference type="InterPro" id="IPR015946">
    <property type="entry name" value="KH_dom-like_a/b"/>
</dbReference>
<evidence type="ECO:0000313" key="3">
    <source>
        <dbReference type="EMBL" id="SHG57270.1"/>
    </source>
</evidence>
<organism evidence="3 4">
    <name type="scientific">Flagellimonas flava</name>
    <dbReference type="NCBI Taxonomy" id="570519"/>
    <lineage>
        <taxon>Bacteria</taxon>
        <taxon>Pseudomonadati</taxon>
        <taxon>Bacteroidota</taxon>
        <taxon>Flavobacteriia</taxon>
        <taxon>Flavobacteriales</taxon>
        <taxon>Flavobacteriaceae</taxon>
        <taxon>Flagellimonas</taxon>
    </lineage>
</organism>
<comment type="subunit">
    <text evidence="2">Monomer. Binds 30S ribosomal subunits, but not 50S ribosomal subunits or 70S ribosomes.</text>
</comment>
<dbReference type="SUPFAM" id="SSF89919">
    <property type="entry name" value="Ribosome-binding factor A, RbfA"/>
    <property type="match status" value="1"/>
</dbReference>
<accession>A0A1M5KX72</accession>
<comment type="subcellular location">
    <subcellularLocation>
        <location evidence="2">Cytoplasm</location>
    </subcellularLocation>
</comment>
<sequence length="130" mass="14683">METQRQKKIAGIIQKDIADILQRAATDGGLKGTLISVSKVYVTTDLSIAKIYVSIFPNKSAEQLLQGIQSNQGLIKHELAQRTKNQLRRVPELNFYIDDSLEYIDQIDKSLKGGENPIENRDLLDKRKKS</sequence>
<dbReference type="NCBIfam" id="TIGR00082">
    <property type="entry name" value="rbfA"/>
    <property type="match status" value="1"/>
</dbReference>
<dbReference type="Pfam" id="PF02033">
    <property type="entry name" value="RBFA"/>
    <property type="match status" value="1"/>
</dbReference>
<dbReference type="OrthoDB" id="9811910at2"/>
<dbReference type="AlphaFoldDB" id="A0A1M5KX72"/>
<proteinExistence type="inferred from homology"/>
<evidence type="ECO:0000256" key="1">
    <source>
        <dbReference type="ARBA" id="ARBA00022517"/>
    </source>
</evidence>
<reference evidence="4" key="1">
    <citation type="submission" date="2016-11" db="EMBL/GenBank/DDBJ databases">
        <authorList>
            <person name="Varghese N."/>
            <person name="Submissions S."/>
        </authorList>
    </citation>
    <scope>NUCLEOTIDE SEQUENCE [LARGE SCALE GENOMIC DNA]</scope>
    <source>
        <strain evidence="4">DSM 22638</strain>
    </source>
</reference>
<comment type="function">
    <text evidence="2">One of several proteins that assist in the late maturation steps of the functional core of the 30S ribosomal subunit. Associates with free 30S ribosomal subunits (but not with 30S subunits that are part of 70S ribosomes or polysomes). Required for efficient processing of 16S rRNA. May interact with the 5'-terminal helix region of 16S rRNA.</text>
</comment>
<dbReference type="GO" id="GO:0030490">
    <property type="term" value="P:maturation of SSU-rRNA"/>
    <property type="evidence" value="ECO:0007669"/>
    <property type="project" value="UniProtKB-UniRule"/>
</dbReference>
<dbReference type="Proteomes" id="UP000184532">
    <property type="component" value="Unassembled WGS sequence"/>
</dbReference>
<evidence type="ECO:0000313" key="4">
    <source>
        <dbReference type="Proteomes" id="UP000184532"/>
    </source>
</evidence>
<keyword evidence="4" id="KW-1185">Reference proteome</keyword>
<dbReference type="Gene3D" id="3.30.300.20">
    <property type="match status" value="1"/>
</dbReference>
<dbReference type="EMBL" id="FQWL01000002">
    <property type="protein sequence ID" value="SHG57270.1"/>
    <property type="molecule type" value="Genomic_DNA"/>
</dbReference>
<gene>
    <name evidence="2" type="primary">rbfA</name>
    <name evidence="3" type="ORF">SAMN04488116_1829</name>
</gene>
<dbReference type="InterPro" id="IPR000238">
    <property type="entry name" value="RbfA"/>
</dbReference>
<keyword evidence="1 2" id="KW-0690">Ribosome biogenesis</keyword>
<dbReference type="RefSeq" id="WP_073178579.1">
    <property type="nucleotide sequence ID" value="NZ_FQWL01000002.1"/>
</dbReference>
<dbReference type="GO" id="GO:0043024">
    <property type="term" value="F:ribosomal small subunit binding"/>
    <property type="evidence" value="ECO:0007669"/>
    <property type="project" value="TreeGrafter"/>
</dbReference>
<dbReference type="GO" id="GO:0005829">
    <property type="term" value="C:cytosol"/>
    <property type="evidence" value="ECO:0007669"/>
    <property type="project" value="TreeGrafter"/>
</dbReference>
<dbReference type="HAMAP" id="MF_00003">
    <property type="entry name" value="RbfA"/>
    <property type="match status" value="1"/>
</dbReference>
<dbReference type="PANTHER" id="PTHR33515:SF1">
    <property type="entry name" value="RIBOSOME-BINDING FACTOR A, CHLOROPLASTIC-RELATED"/>
    <property type="match status" value="1"/>
</dbReference>
<dbReference type="PANTHER" id="PTHR33515">
    <property type="entry name" value="RIBOSOME-BINDING FACTOR A, CHLOROPLASTIC-RELATED"/>
    <property type="match status" value="1"/>
</dbReference>